<evidence type="ECO:0000313" key="13">
    <source>
        <dbReference type="Proteomes" id="UP000887116"/>
    </source>
</evidence>
<dbReference type="Pfam" id="PF25059">
    <property type="entry name" value="FN3_DSCAM-DSCAML_C"/>
    <property type="match status" value="1"/>
</dbReference>
<dbReference type="Gene3D" id="2.60.40.10">
    <property type="entry name" value="Immunoglobulins"/>
    <property type="match status" value="1"/>
</dbReference>
<evidence type="ECO:0000256" key="4">
    <source>
        <dbReference type="ARBA" id="ARBA00022889"/>
    </source>
</evidence>
<feature type="compositionally biased region" description="Basic and acidic residues" evidence="9">
    <location>
        <begin position="156"/>
        <end position="169"/>
    </location>
</feature>
<organism evidence="12 13">
    <name type="scientific">Trichonephila clavata</name>
    <name type="common">Joro spider</name>
    <name type="synonym">Nephila clavata</name>
    <dbReference type="NCBI Taxonomy" id="2740835"/>
    <lineage>
        <taxon>Eukaryota</taxon>
        <taxon>Metazoa</taxon>
        <taxon>Ecdysozoa</taxon>
        <taxon>Arthropoda</taxon>
        <taxon>Chelicerata</taxon>
        <taxon>Arachnida</taxon>
        <taxon>Araneae</taxon>
        <taxon>Araneomorphae</taxon>
        <taxon>Entelegynae</taxon>
        <taxon>Araneoidea</taxon>
        <taxon>Nephilidae</taxon>
        <taxon>Trichonephila</taxon>
    </lineage>
</organism>
<dbReference type="PROSITE" id="PS50853">
    <property type="entry name" value="FN3"/>
    <property type="match status" value="1"/>
</dbReference>
<evidence type="ECO:0000256" key="6">
    <source>
        <dbReference type="ARBA" id="ARBA00023136"/>
    </source>
</evidence>
<evidence type="ECO:0000256" key="1">
    <source>
        <dbReference type="ARBA" id="ARBA00004167"/>
    </source>
</evidence>
<feature type="domain" description="Fibronectin type-III" evidence="11">
    <location>
        <begin position="8"/>
        <end position="101"/>
    </location>
</feature>
<feature type="region of interest" description="Disordered" evidence="9">
    <location>
        <begin position="154"/>
        <end position="194"/>
    </location>
</feature>
<keyword evidence="2 10" id="KW-0812">Transmembrane</keyword>
<evidence type="ECO:0000256" key="7">
    <source>
        <dbReference type="ARBA" id="ARBA00023157"/>
    </source>
</evidence>
<gene>
    <name evidence="12" type="ORF">TNCT_151171</name>
</gene>
<evidence type="ECO:0000256" key="10">
    <source>
        <dbReference type="SAM" id="Phobius"/>
    </source>
</evidence>
<dbReference type="InterPro" id="IPR036116">
    <property type="entry name" value="FN3_sf"/>
</dbReference>
<evidence type="ECO:0000256" key="2">
    <source>
        <dbReference type="ARBA" id="ARBA00022692"/>
    </source>
</evidence>
<proteinExistence type="predicted"/>
<keyword evidence="4" id="KW-0130">Cell adhesion</keyword>
<comment type="subcellular location">
    <subcellularLocation>
        <location evidence="1">Membrane</location>
        <topology evidence="1">Single-pass membrane protein</topology>
    </subcellularLocation>
</comment>
<evidence type="ECO:0000256" key="3">
    <source>
        <dbReference type="ARBA" id="ARBA00022729"/>
    </source>
</evidence>
<accession>A0A8X6JRQ0</accession>
<dbReference type="CDD" id="cd00063">
    <property type="entry name" value="FN3"/>
    <property type="match status" value="1"/>
</dbReference>
<dbReference type="OrthoDB" id="6418878at2759"/>
<dbReference type="GO" id="GO:0016020">
    <property type="term" value="C:membrane"/>
    <property type="evidence" value="ECO:0007669"/>
    <property type="project" value="UniProtKB-SubCell"/>
</dbReference>
<evidence type="ECO:0000256" key="5">
    <source>
        <dbReference type="ARBA" id="ARBA00022989"/>
    </source>
</evidence>
<evidence type="ECO:0000256" key="9">
    <source>
        <dbReference type="SAM" id="MobiDB-lite"/>
    </source>
</evidence>
<keyword evidence="6 10" id="KW-0472">Membrane</keyword>
<dbReference type="AlphaFoldDB" id="A0A8X6JRQ0"/>
<dbReference type="Proteomes" id="UP000887116">
    <property type="component" value="Unassembled WGS sequence"/>
</dbReference>
<dbReference type="InterPro" id="IPR056754">
    <property type="entry name" value="DSCAM/DSCAML_C"/>
</dbReference>
<evidence type="ECO:0000259" key="11">
    <source>
        <dbReference type="PROSITE" id="PS50853"/>
    </source>
</evidence>
<keyword evidence="8" id="KW-0393">Immunoglobulin domain</keyword>
<reference evidence="12" key="1">
    <citation type="submission" date="2020-07" db="EMBL/GenBank/DDBJ databases">
        <title>Multicomponent nature underlies the extraordinary mechanical properties of spider dragline silk.</title>
        <authorList>
            <person name="Kono N."/>
            <person name="Nakamura H."/>
            <person name="Mori M."/>
            <person name="Yoshida Y."/>
            <person name="Ohtoshi R."/>
            <person name="Malay A.D."/>
            <person name="Moran D.A.P."/>
            <person name="Tomita M."/>
            <person name="Numata K."/>
            <person name="Arakawa K."/>
        </authorList>
    </citation>
    <scope>NUCLEOTIDE SEQUENCE</scope>
</reference>
<comment type="caution">
    <text evidence="12">The sequence shown here is derived from an EMBL/GenBank/DDBJ whole genome shotgun (WGS) entry which is preliminary data.</text>
</comment>
<keyword evidence="5 10" id="KW-1133">Transmembrane helix</keyword>
<keyword evidence="7" id="KW-1015">Disulfide bond</keyword>
<evidence type="ECO:0000313" key="12">
    <source>
        <dbReference type="EMBL" id="GFR17031.1"/>
    </source>
</evidence>
<keyword evidence="13" id="KW-1185">Reference proteome</keyword>
<dbReference type="InterPro" id="IPR013783">
    <property type="entry name" value="Ig-like_fold"/>
</dbReference>
<dbReference type="EMBL" id="BMAO01007612">
    <property type="protein sequence ID" value="GFR17031.1"/>
    <property type="molecule type" value="Genomic_DNA"/>
</dbReference>
<protein>
    <recommendedName>
        <fullName evidence="11">Fibronectin type-III domain-containing protein</fullName>
    </recommendedName>
</protein>
<dbReference type="SUPFAM" id="SSF49265">
    <property type="entry name" value="Fibronectin type III"/>
    <property type="match status" value="1"/>
</dbReference>
<feature type="transmembrane region" description="Helical" evidence="10">
    <location>
        <begin position="125"/>
        <end position="149"/>
    </location>
</feature>
<keyword evidence="3" id="KW-0732">Signal</keyword>
<name>A0A8X6JRQ0_TRICU</name>
<dbReference type="GO" id="GO:0007155">
    <property type="term" value="P:cell adhesion"/>
    <property type="evidence" value="ECO:0007669"/>
    <property type="project" value="UniProtKB-KW"/>
</dbReference>
<sequence>MIKASPSAPQKDQFLQVNSTSVTVFLSAWDDGECPILHYFLRYKAQNEQQWTEIPVLSHRPRAFITGLNPGQWYKLVAGARNSAGNKEVEFDFLTRRMDIGKTQGIGHAPPVVAESSAMELQRRVAVITSAVCSAVVLVVILIAACAVLTRRRRQRPEGHDSGADRRSTGEIQKSETVALSAWEKRPRADSSHRGSQCRESLYLPCPYATARLSQFSVDADPDGVHHSVSLAGNEHSYDVPIQVVSKLH</sequence>
<dbReference type="InterPro" id="IPR003961">
    <property type="entry name" value="FN3_dom"/>
</dbReference>
<evidence type="ECO:0000256" key="8">
    <source>
        <dbReference type="ARBA" id="ARBA00023319"/>
    </source>
</evidence>
<feature type="compositionally biased region" description="Basic and acidic residues" evidence="9">
    <location>
        <begin position="183"/>
        <end position="193"/>
    </location>
</feature>